<dbReference type="Proteomes" id="UP000287033">
    <property type="component" value="Unassembled WGS sequence"/>
</dbReference>
<dbReference type="STRING" id="137246.A0A401SFH9"/>
<accession>A0A401SFH9</accession>
<protein>
    <submittedName>
        <fullName evidence="1">Uncharacterized protein</fullName>
    </submittedName>
</protein>
<proteinExistence type="predicted"/>
<organism evidence="1 2">
    <name type="scientific">Chiloscyllium punctatum</name>
    <name type="common">Brownbanded bambooshark</name>
    <name type="synonym">Hemiscyllium punctatum</name>
    <dbReference type="NCBI Taxonomy" id="137246"/>
    <lineage>
        <taxon>Eukaryota</taxon>
        <taxon>Metazoa</taxon>
        <taxon>Chordata</taxon>
        <taxon>Craniata</taxon>
        <taxon>Vertebrata</taxon>
        <taxon>Chondrichthyes</taxon>
        <taxon>Elasmobranchii</taxon>
        <taxon>Galeomorphii</taxon>
        <taxon>Galeoidea</taxon>
        <taxon>Orectolobiformes</taxon>
        <taxon>Hemiscylliidae</taxon>
        <taxon>Chiloscyllium</taxon>
    </lineage>
</organism>
<dbReference type="OMA" id="RRCTNEY"/>
<gene>
    <name evidence="1" type="ORF">chiPu_0007585</name>
</gene>
<evidence type="ECO:0000313" key="1">
    <source>
        <dbReference type="EMBL" id="GCC29148.1"/>
    </source>
</evidence>
<keyword evidence="2" id="KW-1185">Reference proteome</keyword>
<dbReference type="OrthoDB" id="410381at2759"/>
<evidence type="ECO:0000313" key="2">
    <source>
        <dbReference type="Proteomes" id="UP000287033"/>
    </source>
</evidence>
<sequence length="121" mass="13367">MHYTSLAIFGKKTCKAHNWLEAKAITMTPVFEGKHVALAEYKRSASGKNLQILRAARNKVPQTARRCTNEYWTQLSEEIQTAAIMRNIRGMCIGIKKALGSAQSKTAPLKSSTGEIITDKG</sequence>
<dbReference type="EMBL" id="BEZZ01000236">
    <property type="protein sequence ID" value="GCC29148.1"/>
    <property type="molecule type" value="Genomic_DNA"/>
</dbReference>
<reference evidence="1 2" key="1">
    <citation type="journal article" date="2018" name="Nat. Ecol. Evol.">
        <title>Shark genomes provide insights into elasmobranch evolution and the origin of vertebrates.</title>
        <authorList>
            <person name="Hara Y"/>
            <person name="Yamaguchi K"/>
            <person name="Onimaru K"/>
            <person name="Kadota M"/>
            <person name="Koyanagi M"/>
            <person name="Keeley SD"/>
            <person name="Tatsumi K"/>
            <person name="Tanaka K"/>
            <person name="Motone F"/>
            <person name="Kageyama Y"/>
            <person name="Nozu R"/>
            <person name="Adachi N"/>
            <person name="Nishimura O"/>
            <person name="Nakagawa R"/>
            <person name="Tanegashima C"/>
            <person name="Kiyatake I"/>
            <person name="Matsumoto R"/>
            <person name="Murakumo K"/>
            <person name="Nishida K"/>
            <person name="Terakita A"/>
            <person name="Kuratani S"/>
            <person name="Sato K"/>
            <person name="Hyodo S Kuraku.S."/>
        </authorList>
    </citation>
    <scope>NUCLEOTIDE SEQUENCE [LARGE SCALE GENOMIC DNA]</scope>
</reference>
<comment type="caution">
    <text evidence="1">The sequence shown here is derived from an EMBL/GenBank/DDBJ whole genome shotgun (WGS) entry which is preliminary data.</text>
</comment>
<dbReference type="AlphaFoldDB" id="A0A401SFH9"/>
<name>A0A401SFH9_CHIPU</name>